<evidence type="ECO:0000313" key="2">
    <source>
        <dbReference type="Proteomes" id="UP000233551"/>
    </source>
</evidence>
<accession>A0A2I0JKE2</accession>
<gene>
    <name evidence="1" type="ORF">CRG98_023213</name>
</gene>
<comment type="caution">
    <text evidence="1">The sequence shown here is derived from an EMBL/GenBank/DDBJ whole genome shotgun (WGS) entry which is preliminary data.</text>
</comment>
<evidence type="ECO:0000313" key="1">
    <source>
        <dbReference type="EMBL" id="PKI56410.1"/>
    </source>
</evidence>
<sequence>MEMKTSPPPYITMVITRSLKLEKTSISIVDIFETVATDKRVGHAAEQVANLPGNVRRKKTRKKKERKELVESCRGDLDWQVGAGYFGRRSDQVV</sequence>
<proteinExistence type="predicted"/>
<dbReference type="EMBL" id="PGOL01001600">
    <property type="protein sequence ID" value="PKI56410.1"/>
    <property type="molecule type" value="Genomic_DNA"/>
</dbReference>
<dbReference type="AlphaFoldDB" id="A0A2I0JKE2"/>
<reference evidence="1 2" key="1">
    <citation type="submission" date="2017-11" db="EMBL/GenBank/DDBJ databases">
        <title>De-novo sequencing of pomegranate (Punica granatum L.) genome.</title>
        <authorList>
            <person name="Akparov Z."/>
            <person name="Amiraslanov A."/>
            <person name="Hajiyeva S."/>
            <person name="Abbasov M."/>
            <person name="Kaur K."/>
            <person name="Hamwieh A."/>
            <person name="Solovyev V."/>
            <person name="Salamov A."/>
            <person name="Braich B."/>
            <person name="Kosarev P."/>
            <person name="Mahmoud A."/>
            <person name="Hajiyev E."/>
            <person name="Babayeva S."/>
            <person name="Izzatullayeva V."/>
            <person name="Mammadov A."/>
            <person name="Mammadov A."/>
            <person name="Sharifova S."/>
            <person name="Ojaghi J."/>
            <person name="Eynullazada K."/>
            <person name="Bayramov B."/>
            <person name="Abdulazimova A."/>
            <person name="Shahmuradov I."/>
        </authorList>
    </citation>
    <scope>NUCLEOTIDE SEQUENCE [LARGE SCALE GENOMIC DNA]</scope>
    <source>
        <strain evidence="2">cv. AG2017</strain>
        <tissue evidence="1">Leaf</tissue>
    </source>
</reference>
<name>A0A2I0JKE2_PUNGR</name>
<protein>
    <submittedName>
        <fullName evidence="1">Uncharacterized protein</fullName>
    </submittedName>
</protein>
<dbReference type="Proteomes" id="UP000233551">
    <property type="component" value="Unassembled WGS sequence"/>
</dbReference>
<organism evidence="1 2">
    <name type="scientific">Punica granatum</name>
    <name type="common">Pomegranate</name>
    <dbReference type="NCBI Taxonomy" id="22663"/>
    <lineage>
        <taxon>Eukaryota</taxon>
        <taxon>Viridiplantae</taxon>
        <taxon>Streptophyta</taxon>
        <taxon>Embryophyta</taxon>
        <taxon>Tracheophyta</taxon>
        <taxon>Spermatophyta</taxon>
        <taxon>Magnoliopsida</taxon>
        <taxon>eudicotyledons</taxon>
        <taxon>Gunneridae</taxon>
        <taxon>Pentapetalae</taxon>
        <taxon>rosids</taxon>
        <taxon>malvids</taxon>
        <taxon>Myrtales</taxon>
        <taxon>Lythraceae</taxon>
        <taxon>Punica</taxon>
    </lineage>
</organism>
<keyword evidence="2" id="KW-1185">Reference proteome</keyword>